<organism evidence="1 2">
    <name type="scientific">Lysinibacillus fusiformis</name>
    <dbReference type="NCBI Taxonomy" id="28031"/>
    <lineage>
        <taxon>Bacteria</taxon>
        <taxon>Bacillati</taxon>
        <taxon>Bacillota</taxon>
        <taxon>Bacilli</taxon>
        <taxon>Bacillales</taxon>
        <taxon>Bacillaceae</taxon>
        <taxon>Lysinibacillus</taxon>
    </lineage>
</organism>
<dbReference type="OrthoDB" id="9940737at2"/>
<dbReference type="EMBL" id="MECQ01000001">
    <property type="protein sequence ID" value="ODV57284.1"/>
    <property type="molecule type" value="Genomic_DNA"/>
</dbReference>
<sequence length="120" mass="14370">MKKIEWRKFYGDEPIKPIPVEKYFMDDGCALDTRQMTYEFCSSEFVKFVQNKQGMYPTFEVNDIVIDKYGEGETYHVFQYERGFQELQVRLLDENMKPTGKTTYLDVNEVVHKLKDAEWI</sequence>
<comment type="caution">
    <text evidence="1">The sequence shown here is derived from an EMBL/GenBank/DDBJ whole genome shotgun (WGS) entry which is preliminary data.</text>
</comment>
<protein>
    <submittedName>
        <fullName evidence="1">Uncharacterized protein</fullName>
    </submittedName>
</protein>
<dbReference type="AlphaFoldDB" id="A0A1E4R9Z2"/>
<evidence type="ECO:0000313" key="2">
    <source>
        <dbReference type="Proteomes" id="UP000094784"/>
    </source>
</evidence>
<dbReference type="Proteomes" id="UP000094784">
    <property type="component" value="Unassembled WGS sequence"/>
</dbReference>
<dbReference type="RefSeq" id="WP_069482188.1">
    <property type="nucleotide sequence ID" value="NZ_KV766182.1"/>
</dbReference>
<name>A0A1E4R9Z2_9BACI</name>
<evidence type="ECO:0000313" key="1">
    <source>
        <dbReference type="EMBL" id="ODV57284.1"/>
    </source>
</evidence>
<accession>A0A1E4R9Z2</accession>
<proteinExistence type="predicted"/>
<reference evidence="1 2" key="1">
    <citation type="submission" date="2016-09" db="EMBL/GenBank/DDBJ databases">
        <title>Draft genome sequence of the soil isolate, Lysinibacillus fusiformis M5, a potential hypoxanthine producer.</title>
        <authorList>
            <person name="Gallegos-Monterrosa R."/>
            <person name="Maroti G."/>
            <person name="Balint B."/>
            <person name="Kovacs A.T."/>
        </authorList>
    </citation>
    <scope>NUCLEOTIDE SEQUENCE [LARGE SCALE GENOMIC DNA]</scope>
    <source>
        <strain evidence="1 2">M5</strain>
    </source>
</reference>
<gene>
    <name evidence="1" type="ORF">BG258_15890</name>
</gene>